<evidence type="ECO:0000256" key="2">
    <source>
        <dbReference type="ARBA" id="ARBA00022801"/>
    </source>
</evidence>
<evidence type="ECO:0000313" key="5">
    <source>
        <dbReference type="Proteomes" id="UP000232638"/>
    </source>
</evidence>
<keyword evidence="2" id="KW-0378">Hydrolase</keyword>
<keyword evidence="3" id="KW-0732">Signal</keyword>
<dbReference type="KEGG" id="tsy:THSYN_25670"/>
<evidence type="ECO:0000313" key="4">
    <source>
        <dbReference type="EMBL" id="AUB83987.1"/>
    </source>
</evidence>
<dbReference type="EMBL" id="CP020370">
    <property type="protein sequence ID" value="AUB83987.1"/>
    <property type="molecule type" value="Genomic_DNA"/>
</dbReference>
<dbReference type="PANTHER" id="PTHR43343:SF3">
    <property type="entry name" value="PROTEASE DO-LIKE 8, CHLOROPLASTIC"/>
    <property type="match status" value="1"/>
</dbReference>
<dbReference type="InterPro" id="IPR009003">
    <property type="entry name" value="Peptidase_S1_PA"/>
</dbReference>
<dbReference type="RefSeq" id="WP_100921658.1">
    <property type="nucleotide sequence ID" value="NZ_CP020370.1"/>
</dbReference>
<dbReference type="AlphaFoldDB" id="A0A2K8UEQ1"/>
<proteinExistence type="predicted"/>
<dbReference type="InterPro" id="IPR051201">
    <property type="entry name" value="Chloro_Bact_Ser_Proteases"/>
</dbReference>
<evidence type="ECO:0000256" key="3">
    <source>
        <dbReference type="SAM" id="SignalP"/>
    </source>
</evidence>
<keyword evidence="1 4" id="KW-0645">Protease</keyword>
<dbReference type="PROSITE" id="PS51257">
    <property type="entry name" value="PROKAR_LIPOPROTEIN"/>
    <property type="match status" value="1"/>
</dbReference>
<name>A0A2K8UEQ1_9GAMM</name>
<reference evidence="4 5" key="1">
    <citation type="submission" date="2017-03" db="EMBL/GenBank/DDBJ databases">
        <title>Complete genome sequence of Candidatus 'Thiodictyon syntrophicum' sp. nov. strain Cad16T, a photolithoautotroph purple sulfur bacterium isolated from an alpine meromictic lake.</title>
        <authorList>
            <person name="Luedin S.M."/>
            <person name="Pothier J.F."/>
            <person name="Danza F."/>
            <person name="Storelli N."/>
            <person name="Wittwer M."/>
            <person name="Tonolla M."/>
        </authorList>
    </citation>
    <scope>NUCLEOTIDE SEQUENCE [LARGE SCALE GENOMIC DNA]</scope>
    <source>
        <strain evidence="4 5">Cad16T</strain>
    </source>
</reference>
<dbReference type="GO" id="GO:0006508">
    <property type="term" value="P:proteolysis"/>
    <property type="evidence" value="ECO:0007669"/>
    <property type="project" value="UniProtKB-KW"/>
</dbReference>
<dbReference type="Gene3D" id="2.40.10.120">
    <property type="match status" value="1"/>
</dbReference>
<dbReference type="PRINTS" id="PR00834">
    <property type="entry name" value="PROTEASES2C"/>
</dbReference>
<protein>
    <submittedName>
        <fullName evidence="4">Serine protease</fullName>
    </submittedName>
</protein>
<gene>
    <name evidence="4" type="ORF">THSYN_25670</name>
</gene>
<dbReference type="Proteomes" id="UP000232638">
    <property type="component" value="Chromosome"/>
</dbReference>
<feature type="chain" id="PRO_5014662176" evidence="3">
    <location>
        <begin position="29"/>
        <end position="286"/>
    </location>
</feature>
<dbReference type="OrthoDB" id="9758917at2"/>
<dbReference type="Pfam" id="PF13365">
    <property type="entry name" value="Trypsin_2"/>
    <property type="match status" value="1"/>
</dbReference>
<dbReference type="SUPFAM" id="SSF50494">
    <property type="entry name" value="Trypsin-like serine proteases"/>
    <property type="match status" value="1"/>
</dbReference>
<dbReference type="PANTHER" id="PTHR43343">
    <property type="entry name" value="PEPTIDASE S12"/>
    <property type="match status" value="1"/>
</dbReference>
<evidence type="ECO:0000256" key="1">
    <source>
        <dbReference type="ARBA" id="ARBA00022670"/>
    </source>
</evidence>
<dbReference type="GO" id="GO:0004252">
    <property type="term" value="F:serine-type endopeptidase activity"/>
    <property type="evidence" value="ECO:0007669"/>
    <property type="project" value="InterPro"/>
</dbReference>
<dbReference type="InterPro" id="IPR001940">
    <property type="entry name" value="Peptidase_S1C"/>
</dbReference>
<organism evidence="4 5">
    <name type="scientific">Candidatus Thiodictyon syntrophicum</name>
    <dbReference type="NCBI Taxonomy" id="1166950"/>
    <lineage>
        <taxon>Bacteria</taxon>
        <taxon>Pseudomonadati</taxon>
        <taxon>Pseudomonadota</taxon>
        <taxon>Gammaproteobacteria</taxon>
        <taxon>Chromatiales</taxon>
        <taxon>Chromatiaceae</taxon>
        <taxon>Thiodictyon</taxon>
    </lineage>
</organism>
<feature type="signal peptide" evidence="3">
    <location>
        <begin position="1"/>
        <end position="28"/>
    </location>
</feature>
<keyword evidence="5" id="KW-1185">Reference proteome</keyword>
<sequence>MGRAQRNPSRALKPAVLVALCLALTACAWQVPLRTSRAAAPPDGLSFLKPGTRYPTLAPLMRRVTPAVVNVAVDAVVRVEKNPLLKDPDFRRFMRHFGQEVPQEGDTERRQSVGSGVIVDAGRGYVLTNQHLLEGATAIEVTLKDRRNYRARLLGVDDDTDLAVLQIPGVAITPLPFGDSRALEVGDFVIAIGNPFGLGQTVTSGIVSAVSRSGVGDADLGELVQTDASINPGNSGGPLINLAGEVVGINTALIGPSGGNVGIGFAVPSNRARAALARVLKRSGGG</sequence>
<accession>A0A2K8UEQ1</accession>